<dbReference type="InterPro" id="IPR003439">
    <property type="entry name" value="ABC_transporter-like_ATP-bd"/>
</dbReference>
<protein>
    <submittedName>
        <fullName evidence="13">Unannotated protein</fullName>
    </submittedName>
</protein>
<evidence type="ECO:0000313" key="13">
    <source>
        <dbReference type="EMBL" id="CAB4922069.1"/>
    </source>
</evidence>
<reference evidence="13" key="1">
    <citation type="submission" date="2020-05" db="EMBL/GenBank/DDBJ databases">
        <authorList>
            <person name="Chiriac C."/>
            <person name="Salcher M."/>
            <person name="Ghai R."/>
            <person name="Kavagutti S V."/>
        </authorList>
    </citation>
    <scope>NUCLEOTIDE SEQUENCE</scope>
</reference>
<feature type="transmembrane region" description="Helical" evidence="11">
    <location>
        <begin position="879"/>
        <end position="897"/>
    </location>
</feature>
<keyword evidence="10 11" id="KW-0472">Membrane</keyword>
<evidence type="ECO:0000256" key="11">
    <source>
        <dbReference type="SAM" id="Phobius"/>
    </source>
</evidence>
<evidence type="ECO:0000256" key="4">
    <source>
        <dbReference type="ARBA" id="ARBA00022475"/>
    </source>
</evidence>
<dbReference type="InterPro" id="IPR043428">
    <property type="entry name" value="LivM-like"/>
</dbReference>
<proteinExistence type="inferred from homology"/>
<feature type="transmembrane region" description="Helical" evidence="11">
    <location>
        <begin position="266"/>
        <end position="283"/>
    </location>
</feature>
<feature type="transmembrane region" description="Helical" evidence="11">
    <location>
        <begin position="143"/>
        <end position="160"/>
    </location>
</feature>
<evidence type="ECO:0000256" key="3">
    <source>
        <dbReference type="ARBA" id="ARBA00022448"/>
    </source>
</evidence>
<feature type="domain" description="ABC transporter" evidence="12">
    <location>
        <begin position="1019"/>
        <end position="1262"/>
    </location>
</feature>
<feature type="transmembrane region" description="Helical" evidence="11">
    <location>
        <begin position="359"/>
        <end position="379"/>
    </location>
</feature>
<feature type="transmembrane region" description="Helical" evidence="11">
    <location>
        <begin position="750"/>
        <end position="768"/>
    </location>
</feature>
<evidence type="ECO:0000256" key="7">
    <source>
        <dbReference type="ARBA" id="ARBA00022840"/>
    </source>
</evidence>
<dbReference type="PROSITE" id="PS50893">
    <property type="entry name" value="ABC_TRANSPORTER_2"/>
    <property type="match status" value="1"/>
</dbReference>
<keyword evidence="8" id="KW-0029">Amino-acid transport</keyword>
<dbReference type="InterPro" id="IPR032823">
    <property type="entry name" value="BCA_ABC_TP_C"/>
</dbReference>
<feature type="transmembrane region" description="Helical" evidence="11">
    <location>
        <begin position="521"/>
        <end position="540"/>
    </location>
</feature>
<dbReference type="GO" id="GO:0016887">
    <property type="term" value="F:ATP hydrolysis activity"/>
    <property type="evidence" value="ECO:0007669"/>
    <property type="project" value="InterPro"/>
</dbReference>
<comment type="similarity">
    <text evidence="2">Belongs to the ABC transporter superfamily.</text>
</comment>
<dbReference type="GO" id="GO:0015807">
    <property type="term" value="P:L-amino acid transport"/>
    <property type="evidence" value="ECO:0007669"/>
    <property type="project" value="TreeGrafter"/>
</dbReference>
<feature type="transmembrane region" description="Helical" evidence="11">
    <location>
        <begin position="855"/>
        <end position="873"/>
    </location>
</feature>
<accession>A0A6J7HXQ7</accession>
<evidence type="ECO:0000256" key="8">
    <source>
        <dbReference type="ARBA" id="ARBA00022970"/>
    </source>
</evidence>
<feature type="transmembrane region" description="Helical" evidence="11">
    <location>
        <begin position="689"/>
        <end position="709"/>
    </location>
</feature>
<feature type="transmembrane region" description="Helical" evidence="11">
    <location>
        <begin position="6"/>
        <end position="26"/>
    </location>
</feature>
<dbReference type="GO" id="GO:0005524">
    <property type="term" value="F:ATP binding"/>
    <property type="evidence" value="ECO:0007669"/>
    <property type="project" value="UniProtKB-KW"/>
</dbReference>
<evidence type="ECO:0000259" key="12">
    <source>
        <dbReference type="PROSITE" id="PS50893"/>
    </source>
</evidence>
<keyword evidence="3" id="KW-0813">Transport</keyword>
<keyword evidence="6" id="KW-0547">Nucleotide-binding</keyword>
<gene>
    <name evidence="13" type="ORF">UFOPK3610_01471</name>
</gene>
<feature type="transmembrane region" description="Helical" evidence="11">
    <location>
        <begin position="954"/>
        <end position="971"/>
    </location>
</feature>
<feature type="transmembrane region" description="Helical" evidence="11">
    <location>
        <begin position="597"/>
        <end position="618"/>
    </location>
</feature>
<keyword evidence="7" id="KW-0067">ATP-binding</keyword>
<feature type="transmembrane region" description="Helical" evidence="11">
    <location>
        <begin position="59"/>
        <end position="84"/>
    </location>
</feature>
<feature type="transmembrane region" description="Helical" evidence="11">
    <location>
        <begin position="330"/>
        <end position="352"/>
    </location>
</feature>
<feature type="transmembrane region" description="Helical" evidence="11">
    <location>
        <begin position="215"/>
        <end position="234"/>
    </location>
</feature>
<dbReference type="Pfam" id="PF00005">
    <property type="entry name" value="ABC_tran"/>
    <property type="match status" value="1"/>
</dbReference>
<dbReference type="GO" id="GO:0015658">
    <property type="term" value="F:branched-chain amino acid transmembrane transporter activity"/>
    <property type="evidence" value="ECO:0007669"/>
    <property type="project" value="InterPro"/>
</dbReference>
<dbReference type="CDD" id="cd06581">
    <property type="entry name" value="TM_PBP1_LivM_like"/>
    <property type="match status" value="1"/>
</dbReference>
<feature type="transmembrane region" description="Helical" evidence="11">
    <location>
        <begin position="831"/>
        <end position="848"/>
    </location>
</feature>
<feature type="transmembrane region" description="Helical" evidence="11">
    <location>
        <begin position="33"/>
        <end position="53"/>
    </location>
</feature>
<dbReference type="SMART" id="SM00382">
    <property type="entry name" value="AAA"/>
    <property type="match status" value="1"/>
</dbReference>
<dbReference type="SUPFAM" id="SSF52540">
    <property type="entry name" value="P-loop containing nucleoside triphosphate hydrolases"/>
    <property type="match status" value="1"/>
</dbReference>
<dbReference type="CDD" id="cd06582">
    <property type="entry name" value="TM_PBP1_LivH_like"/>
    <property type="match status" value="1"/>
</dbReference>
<feature type="transmembrane region" description="Helical" evidence="11">
    <location>
        <begin position="191"/>
        <end position="209"/>
    </location>
</feature>
<comment type="subcellular location">
    <subcellularLocation>
        <location evidence="1">Cell membrane</location>
        <topology evidence="1">Multi-pass membrane protein</topology>
    </subcellularLocation>
</comment>
<dbReference type="Pfam" id="PF12399">
    <property type="entry name" value="BCA_ABC_TP_C"/>
    <property type="match status" value="1"/>
</dbReference>
<sequence>MEDLIRTLLIGLGVGAIYVLCAQGLITIFRGSGVLNLGLGAIGMVGAYVAWTLNVNNKLPFWSVLIIGVATSSLIGVVVQLLVMRPLRKRSPLVRIIATLGVMLTLQALMILIFNSTIRQWPSNFPNKPVPITDTISINPDRLILLGIAIIVTILLWLFYKYTRFGLGTTAVAENETVAASLGWSPNTIAVLNWAIGSALAGLAAILIVQSNVGLRPGVFSDLVLAATSVALVASFRSFPVALLTGLVMGVVQTLVSSWITSIGDIGKAVPLLFIVVWMMVRGQGIPQRDYILQRLPSVGLGKLRWNWIVPALALLLVAMWTVTPQWLNAYTVTMAVAIMLLSIVVLTGYAGQLSLAQFALAIFAAFVAGRLAATGWPFRNESNPDFDYPFLVVLALGIIAVLILGAIFAIPAIRTRGISLAILTLGLGTTLELVLFKNQNWTGGLNPGSMPSPTIFGWDFLSTSPDHPQNYTIVVMVALVLMLIVVSNVRRGRVGRRLLAVRANERAAAALGINVRSAKLYAFTIAAGIAGVGGVFYLFRNSAPSYAEYSNFGSIILIADAMIGGIGYLAGSVLGGTLFDGGLNSQTLLQLGDVKAWIPLIGGVGLLIMVLLNQDGIAAETAGQAKMVKGFLKTGGPVGKRLAVPVVGLFLVVGIILFVPKADWGNFCWFAIAMILSSTAVGMKRRDLAGLATRIILGLLTLGLLFWLNGHKPATWSTSFLITLFLVVIISQMVATMILLEKAPFNRSSAVRIGLFIPIIGAVILYATNASTDEGRLAFMAYGLILFGLAVSVWGVQRGDKISMVQEGIALLIPTVLAAILYFAGQVPEAAPLLLVGQVPVIAMIAWRHREFNLWLAILGMAIPTAASLVYLKLDDHKMAVIAVLVAQLTYIVAIIRSRTSAVVRTLMFVVGEAVLGAIFFYVLTMWTVSLAILVLAVIKIVRTIPASKSGRVVLTVVAVLLTVAGVVYGGVQSSWFLAGLLAVGAILFWAFGRTELPPNYDLPTQMGEVEKVRPRTLEARGITVRYGGTTAVNTVDLFVRPGQITGLIGPNGAGKTSFIDAVTGFTKIAEGAILLDGQDVSSWSTTKRARAGVGRSFQALELFEDCSVIDNLKAASDPRDFVSYLRDIFYPKEAKLTATTISAIREFDLAGDLGRGVDDLSYGKRRLLAIARAVAAQPSVLLLDEPAAGLNESESRELAKLVKRLADDWGMAILLVEHDVNFVMSVCNEVVVLDFGSKISHGTPNEVRNDPAVIAAYLGEEDPEQAANEQAAIKSEEHA</sequence>
<dbReference type="Pfam" id="PF02653">
    <property type="entry name" value="BPD_transp_2"/>
    <property type="match status" value="2"/>
</dbReference>
<organism evidence="13">
    <name type="scientific">freshwater metagenome</name>
    <dbReference type="NCBI Taxonomy" id="449393"/>
    <lineage>
        <taxon>unclassified sequences</taxon>
        <taxon>metagenomes</taxon>
        <taxon>ecological metagenomes</taxon>
    </lineage>
</organism>
<feature type="transmembrane region" description="Helical" evidence="11">
    <location>
        <begin position="472"/>
        <end position="490"/>
    </location>
</feature>
<feature type="transmembrane region" description="Helical" evidence="11">
    <location>
        <begin position="721"/>
        <end position="741"/>
    </location>
</feature>
<feature type="transmembrane region" description="Helical" evidence="11">
    <location>
        <begin position="304"/>
        <end position="324"/>
    </location>
</feature>
<dbReference type="InterPro" id="IPR052156">
    <property type="entry name" value="BCAA_Transport_ATP-bd_LivF"/>
</dbReference>
<dbReference type="GO" id="GO:0005886">
    <property type="term" value="C:plasma membrane"/>
    <property type="evidence" value="ECO:0007669"/>
    <property type="project" value="UniProtKB-SubCell"/>
</dbReference>
<feature type="transmembrane region" description="Helical" evidence="11">
    <location>
        <begin position="780"/>
        <end position="797"/>
    </location>
</feature>
<feature type="transmembrane region" description="Helical" evidence="11">
    <location>
        <begin position="391"/>
        <end position="411"/>
    </location>
</feature>
<evidence type="ECO:0000256" key="10">
    <source>
        <dbReference type="ARBA" id="ARBA00023136"/>
    </source>
</evidence>
<keyword evidence="4" id="KW-1003">Cell membrane</keyword>
<evidence type="ECO:0000256" key="6">
    <source>
        <dbReference type="ARBA" id="ARBA00022741"/>
    </source>
</evidence>
<feature type="transmembrane region" description="Helical" evidence="11">
    <location>
        <begin position="418"/>
        <end position="437"/>
    </location>
</feature>
<evidence type="ECO:0000256" key="2">
    <source>
        <dbReference type="ARBA" id="ARBA00005417"/>
    </source>
</evidence>
<dbReference type="InterPro" id="IPR003593">
    <property type="entry name" value="AAA+_ATPase"/>
</dbReference>
<feature type="transmembrane region" description="Helical" evidence="11">
    <location>
        <begin position="977"/>
        <end position="994"/>
    </location>
</feature>
<feature type="transmembrane region" description="Helical" evidence="11">
    <location>
        <begin position="809"/>
        <end position="825"/>
    </location>
</feature>
<keyword evidence="5 11" id="KW-0812">Transmembrane</keyword>
<evidence type="ECO:0000256" key="5">
    <source>
        <dbReference type="ARBA" id="ARBA00022692"/>
    </source>
</evidence>
<dbReference type="InterPro" id="IPR001851">
    <property type="entry name" value="ABC_transp_permease"/>
</dbReference>
<dbReference type="EMBL" id="CAFBMR010000071">
    <property type="protein sequence ID" value="CAB4922069.1"/>
    <property type="molecule type" value="Genomic_DNA"/>
</dbReference>
<evidence type="ECO:0000256" key="9">
    <source>
        <dbReference type="ARBA" id="ARBA00022989"/>
    </source>
</evidence>
<dbReference type="InterPro" id="IPR027417">
    <property type="entry name" value="P-loop_NTPase"/>
</dbReference>
<dbReference type="PANTHER" id="PTHR43820">
    <property type="entry name" value="HIGH-AFFINITY BRANCHED-CHAIN AMINO ACID TRANSPORT ATP-BINDING PROTEIN LIVF"/>
    <property type="match status" value="1"/>
</dbReference>
<dbReference type="CDD" id="cd03219">
    <property type="entry name" value="ABC_Mj1267_LivG_branched"/>
    <property type="match status" value="1"/>
</dbReference>
<feature type="transmembrane region" description="Helical" evidence="11">
    <location>
        <begin position="96"/>
        <end position="118"/>
    </location>
</feature>
<dbReference type="Gene3D" id="3.40.50.300">
    <property type="entry name" value="P-loop containing nucleotide triphosphate hydrolases"/>
    <property type="match status" value="1"/>
</dbReference>
<dbReference type="PANTHER" id="PTHR43820:SF3">
    <property type="entry name" value="BRANCHED-CHAIN AMINO ACID TRANSPORT SYSTEM,ATP-BINDING PROTEIN"/>
    <property type="match status" value="1"/>
</dbReference>
<feature type="transmembrane region" description="Helical" evidence="11">
    <location>
        <begin position="665"/>
        <end position="682"/>
    </location>
</feature>
<evidence type="ECO:0000256" key="1">
    <source>
        <dbReference type="ARBA" id="ARBA00004651"/>
    </source>
</evidence>
<feature type="transmembrane region" description="Helical" evidence="11">
    <location>
        <begin position="639"/>
        <end position="659"/>
    </location>
</feature>
<keyword evidence="9 11" id="KW-1133">Transmembrane helix</keyword>
<name>A0A6J7HXQ7_9ZZZZ</name>